<name>A0A443IPS8_9RHOB</name>
<dbReference type="RefSeq" id="WP_128270343.1">
    <property type="nucleotide sequence ID" value="NZ_SAUW01000017.1"/>
</dbReference>
<proteinExistence type="predicted"/>
<reference evidence="2 3" key="1">
    <citation type="submission" date="2019-01" db="EMBL/GenBank/DDBJ databases">
        <title>Sinorhodobacter populi sp. nov. isolated from the symptomatic bark tissue of Populus euramericana canker.</title>
        <authorList>
            <person name="Xu G."/>
        </authorList>
    </citation>
    <scope>NUCLEOTIDE SEQUENCE [LARGE SCALE GENOMIC DNA]</scope>
    <source>
        <strain evidence="2 3">2D-5</strain>
    </source>
</reference>
<organism evidence="2 3">
    <name type="scientific">Paenirhodobacter populi</name>
    <dbReference type="NCBI Taxonomy" id="2306993"/>
    <lineage>
        <taxon>Bacteria</taxon>
        <taxon>Pseudomonadati</taxon>
        <taxon>Pseudomonadota</taxon>
        <taxon>Alphaproteobacteria</taxon>
        <taxon>Rhodobacterales</taxon>
        <taxon>Rhodobacter group</taxon>
        <taxon>Paenirhodobacter</taxon>
    </lineage>
</organism>
<evidence type="ECO:0000256" key="1">
    <source>
        <dbReference type="SAM" id="MobiDB-lite"/>
    </source>
</evidence>
<dbReference type="AlphaFoldDB" id="A0A443IPS8"/>
<sequence length="166" mass="18243">MGRDKRNEKLASFVPVLFRTLDSPAWLALSVHAKALYPALKRRAGAYGLKNGHFSMSVREAAEYLGTGKNKAQETFHELQAKGFLVPKAIGALGAQGEGRATVWRLTEIGTPENRTATAEFMQWHPGQDFPIRKGPKPGPRVIDSRVKKQKPVPPTGTPCPSERDV</sequence>
<evidence type="ECO:0000313" key="2">
    <source>
        <dbReference type="EMBL" id="RWR08482.1"/>
    </source>
</evidence>
<evidence type="ECO:0000313" key="3">
    <source>
        <dbReference type="Proteomes" id="UP000285710"/>
    </source>
</evidence>
<dbReference type="EMBL" id="SAUW01000017">
    <property type="protein sequence ID" value="RWR08482.1"/>
    <property type="molecule type" value="Genomic_DNA"/>
</dbReference>
<gene>
    <name evidence="2" type="ORF">D2T33_15415</name>
</gene>
<keyword evidence="3" id="KW-1185">Reference proteome</keyword>
<feature type="region of interest" description="Disordered" evidence="1">
    <location>
        <begin position="126"/>
        <end position="166"/>
    </location>
</feature>
<comment type="caution">
    <text evidence="2">The sequence shown here is derived from an EMBL/GenBank/DDBJ whole genome shotgun (WGS) entry which is preliminary data.</text>
</comment>
<protein>
    <recommendedName>
        <fullName evidence="4">Helix-turn-helix domain-containing protein</fullName>
    </recommendedName>
</protein>
<accession>A0A443IPS8</accession>
<reference evidence="2 3" key="2">
    <citation type="submission" date="2019-01" db="EMBL/GenBank/DDBJ databases">
        <authorList>
            <person name="Li Y."/>
        </authorList>
    </citation>
    <scope>NUCLEOTIDE SEQUENCE [LARGE SCALE GENOMIC DNA]</scope>
    <source>
        <strain evidence="2 3">2D-5</strain>
    </source>
</reference>
<evidence type="ECO:0008006" key="4">
    <source>
        <dbReference type="Google" id="ProtNLM"/>
    </source>
</evidence>
<dbReference type="Proteomes" id="UP000285710">
    <property type="component" value="Unassembled WGS sequence"/>
</dbReference>